<evidence type="ECO:0000313" key="3">
    <source>
        <dbReference type="Proteomes" id="UP001482620"/>
    </source>
</evidence>
<proteinExistence type="predicted"/>
<feature type="compositionally biased region" description="Polar residues" evidence="1">
    <location>
        <begin position="59"/>
        <end position="68"/>
    </location>
</feature>
<accession>A0ABV0V7F2</accession>
<evidence type="ECO:0000313" key="2">
    <source>
        <dbReference type="EMBL" id="MEQ2252944.1"/>
    </source>
</evidence>
<feature type="compositionally biased region" description="Low complexity" evidence="1">
    <location>
        <begin position="27"/>
        <end position="38"/>
    </location>
</feature>
<dbReference type="EMBL" id="JAHRIQ010096172">
    <property type="protein sequence ID" value="MEQ2252944.1"/>
    <property type="molecule type" value="Genomic_DNA"/>
</dbReference>
<feature type="compositionally biased region" description="Pro residues" evidence="1">
    <location>
        <begin position="1"/>
        <end position="11"/>
    </location>
</feature>
<dbReference type="Proteomes" id="UP001482620">
    <property type="component" value="Unassembled WGS sequence"/>
</dbReference>
<feature type="compositionally biased region" description="Basic residues" evidence="1">
    <location>
        <begin position="74"/>
        <end position="86"/>
    </location>
</feature>
<keyword evidence="3" id="KW-1185">Reference proteome</keyword>
<name>A0ABV0V7F2_9TELE</name>
<organism evidence="2 3">
    <name type="scientific">Ilyodon furcidens</name>
    <name type="common">goldbreast splitfin</name>
    <dbReference type="NCBI Taxonomy" id="33524"/>
    <lineage>
        <taxon>Eukaryota</taxon>
        <taxon>Metazoa</taxon>
        <taxon>Chordata</taxon>
        <taxon>Craniata</taxon>
        <taxon>Vertebrata</taxon>
        <taxon>Euteleostomi</taxon>
        <taxon>Actinopterygii</taxon>
        <taxon>Neopterygii</taxon>
        <taxon>Teleostei</taxon>
        <taxon>Neoteleostei</taxon>
        <taxon>Acanthomorphata</taxon>
        <taxon>Ovalentaria</taxon>
        <taxon>Atherinomorphae</taxon>
        <taxon>Cyprinodontiformes</taxon>
        <taxon>Goodeidae</taxon>
        <taxon>Ilyodon</taxon>
    </lineage>
</organism>
<feature type="region of interest" description="Disordered" evidence="1">
    <location>
        <begin position="133"/>
        <end position="254"/>
    </location>
</feature>
<reference evidence="2 3" key="1">
    <citation type="submission" date="2021-06" db="EMBL/GenBank/DDBJ databases">
        <authorList>
            <person name="Palmer J.M."/>
        </authorList>
    </citation>
    <scope>NUCLEOTIDE SEQUENCE [LARGE SCALE GENOMIC DNA]</scope>
    <source>
        <strain evidence="3">if_2019</strain>
        <tissue evidence="2">Muscle</tissue>
    </source>
</reference>
<protein>
    <submittedName>
        <fullName evidence="2">Uncharacterized protein</fullName>
    </submittedName>
</protein>
<comment type="caution">
    <text evidence="2">The sequence shown here is derived from an EMBL/GenBank/DDBJ whole genome shotgun (WGS) entry which is preliminary data.</text>
</comment>
<feature type="compositionally biased region" description="Polar residues" evidence="1">
    <location>
        <begin position="233"/>
        <end position="242"/>
    </location>
</feature>
<feature type="region of interest" description="Disordered" evidence="1">
    <location>
        <begin position="1"/>
        <end position="99"/>
    </location>
</feature>
<evidence type="ECO:0000256" key="1">
    <source>
        <dbReference type="SAM" id="MobiDB-lite"/>
    </source>
</evidence>
<sequence>MHPVASCPPPQSTARQRPRTMPPQPLPTSATEETPSSTMLKTDPLTPHQDRTNSHSKRCQSQAHTWGRQTPPCHRNHTNPPHHHHCNNNPVRNKNKLSSTVTTQPIKMLVTKLPKRGHNPPPHTLQPLHATLQSNDRQDRQQSSTPPGPSNHLANASSPGPPVQRETCASKVSGPGRPTAPGRAQPASHPSAGIRRAPPLHTPDRSMCQVGARATEGRIGGRPPQHAKHRAPRQSNTSTPEASQHAGHIQSRRH</sequence>
<gene>
    <name evidence="2" type="ORF">ILYODFUR_026975</name>
</gene>